<name>A0A8A4TRR8_SULCO</name>
<evidence type="ECO:0000313" key="3">
    <source>
        <dbReference type="EMBL" id="QTD52087.1"/>
    </source>
</evidence>
<evidence type="ECO:0000313" key="4">
    <source>
        <dbReference type="Proteomes" id="UP000663929"/>
    </source>
</evidence>
<organism evidence="3 4">
    <name type="scientific">Sulfidibacter corallicola</name>
    <dbReference type="NCBI Taxonomy" id="2818388"/>
    <lineage>
        <taxon>Bacteria</taxon>
        <taxon>Pseudomonadati</taxon>
        <taxon>Acidobacteriota</taxon>
        <taxon>Holophagae</taxon>
        <taxon>Acanthopleuribacterales</taxon>
        <taxon>Acanthopleuribacteraceae</taxon>
        <taxon>Sulfidibacter</taxon>
    </lineage>
</organism>
<keyword evidence="2" id="KW-1133">Transmembrane helix</keyword>
<evidence type="ECO:0000256" key="1">
    <source>
        <dbReference type="SAM" id="MobiDB-lite"/>
    </source>
</evidence>
<keyword evidence="2" id="KW-0472">Membrane</keyword>
<feature type="region of interest" description="Disordered" evidence="1">
    <location>
        <begin position="188"/>
        <end position="211"/>
    </location>
</feature>
<dbReference type="RefSeq" id="WP_237382196.1">
    <property type="nucleotide sequence ID" value="NZ_CP071793.1"/>
</dbReference>
<feature type="transmembrane region" description="Helical" evidence="2">
    <location>
        <begin position="12"/>
        <end position="34"/>
    </location>
</feature>
<feature type="compositionally biased region" description="Polar residues" evidence="1">
    <location>
        <begin position="188"/>
        <end position="203"/>
    </location>
</feature>
<keyword evidence="2" id="KW-0812">Transmembrane</keyword>
<keyword evidence="4" id="KW-1185">Reference proteome</keyword>
<sequence>MMSRVSRHRQPGATLVLVMLTLLIFLGMTMSMFFESRSVSIQTSGIKLSRMHNMAALSAIQREKVEIGSYWQDDTRFSDLLGQAWPESADGYGKLFASGSVTMNAGAMDLVYNVYVKNNADDLAVIMSGMQGYGKTYDQWVDTDGWIIMTAEIFNSYDTSSPVAVQSAIIAPTGEETVEHAELSVTEQNMDRQGTGSIDSFDSQLDLGKFQ</sequence>
<protein>
    <submittedName>
        <fullName evidence="3">Uncharacterized protein</fullName>
    </submittedName>
</protein>
<proteinExistence type="predicted"/>
<evidence type="ECO:0000256" key="2">
    <source>
        <dbReference type="SAM" id="Phobius"/>
    </source>
</evidence>
<dbReference type="AlphaFoldDB" id="A0A8A4TRR8"/>
<accession>A0A8A4TRR8</accession>
<reference evidence="3" key="1">
    <citation type="submission" date="2021-03" db="EMBL/GenBank/DDBJ databases">
        <title>Acanthopleuribacteraceae sp. M133.</title>
        <authorList>
            <person name="Wang G."/>
        </authorList>
    </citation>
    <scope>NUCLEOTIDE SEQUENCE</scope>
    <source>
        <strain evidence="3">M133</strain>
    </source>
</reference>
<dbReference type="Proteomes" id="UP000663929">
    <property type="component" value="Chromosome"/>
</dbReference>
<dbReference type="KEGG" id="scor:J3U87_06400"/>
<gene>
    <name evidence="3" type="ORF">J3U87_06400</name>
</gene>
<dbReference type="EMBL" id="CP071793">
    <property type="protein sequence ID" value="QTD52087.1"/>
    <property type="molecule type" value="Genomic_DNA"/>
</dbReference>